<keyword evidence="5" id="KW-1185">Reference proteome</keyword>
<dbReference type="InterPro" id="IPR008278">
    <property type="entry name" value="4-PPantetheinyl_Trfase_dom"/>
</dbReference>
<organism evidence="4 5">
    <name type="scientific">Paramagnetospirillum magnetotacticum MS-1</name>
    <dbReference type="NCBI Taxonomy" id="272627"/>
    <lineage>
        <taxon>Bacteria</taxon>
        <taxon>Pseudomonadati</taxon>
        <taxon>Pseudomonadota</taxon>
        <taxon>Alphaproteobacteria</taxon>
        <taxon>Rhodospirillales</taxon>
        <taxon>Magnetospirillaceae</taxon>
        <taxon>Paramagnetospirillum</taxon>
    </lineage>
</organism>
<dbReference type="Gene3D" id="3.90.470.20">
    <property type="entry name" value="4'-phosphopantetheinyl transferase domain"/>
    <property type="match status" value="1"/>
</dbReference>
<dbReference type="STRING" id="272627.CCC_02672"/>
<dbReference type="GO" id="GO:0019878">
    <property type="term" value="P:lysine biosynthetic process via aminoadipic acid"/>
    <property type="evidence" value="ECO:0007669"/>
    <property type="project" value="TreeGrafter"/>
</dbReference>
<dbReference type="PANTHER" id="PTHR12215:SF10">
    <property type="entry name" value="L-AMINOADIPATE-SEMIALDEHYDE DEHYDROGENASE-PHOSPHOPANTETHEINYL TRANSFERASE"/>
    <property type="match status" value="1"/>
</dbReference>
<dbReference type="InterPro" id="IPR037143">
    <property type="entry name" value="4-PPantetheinyl_Trfase_dom_sf"/>
</dbReference>
<dbReference type="PANTHER" id="PTHR12215">
    <property type="entry name" value="PHOSPHOPANTETHEINE TRANSFERASE"/>
    <property type="match status" value="1"/>
</dbReference>
<dbReference type="EMBL" id="JXSL01000020">
    <property type="protein sequence ID" value="KIL99883.1"/>
    <property type="molecule type" value="Genomic_DNA"/>
</dbReference>
<keyword evidence="2 4" id="KW-0808">Transferase</keyword>
<evidence type="ECO:0000313" key="4">
    <source>
        <dbReference type="EMBL" id="KIL99883.1"/>
    </source>
</evidence>
<comment type="caution">
    <text evidence="4">The sequence shown here is derived from an EMBL/GenBank/DDBJ whole genome shotgun (WGS) entry which is preliminary data.</text>
</comment>
<sequence>MTWLHTGLAQSAEARSRLLFRHLSQALDRPETEIAITRDSFGKPMLSDPGPGYWFNCSSCNGLMLIAGSRNGPVGADIETVERCRPVWEDAARQFAPAERARLAAMAPDDQPLAFARLWTAKEAVLKARGTGIVLGLTEPDLSSVADLAAPPPWKRIKINVGGDRFAVTWYTLPLDAALVIAARADAAPNLETT</sequence>
<gene>
    <name evidence="4" type="ORF">CCC_02672</name>
</gene>
<dbReference type="GO" id="GO:0005829">
    <property type="term" value="C:cytosol"/>
    <property type="evidence" value="ECO:0007669"/>
    <property type="project" value="TreeGrafter"/>
</dbReference>
<dbReference type="Pfam" id="PF01648">
    <property type="entry name" value="ACPS"/>
    <property type="match status" value="1"/>
</dbReference>
<reference evidence="4 5" key="1">
    <citation type="submission" date="2015-01" db="EMBL/GenBank/DDBJ databases">
        <title>Genome Sequence of Magnetospirillum magnetotacticum Strain MS-1.</title>
        <authorList>
            <person name="Marinov G.K."/>
            <person name="Smalley M.D."/>
            <person name="DeSalvo G."/>
        </authorList>
    </citation>
    <scope>NUCLEOTIDE SEQUENCE [LARGE SCALE GENOMIC DNA]</scope>
    <source>
        <strain evidence="4 5">MS-1</strain>
    </source>
</reference>
<evidence type="ECO:0000256" key="1">
    <source>
        <dbReference type="ARBA" id="ARBA00010990"/>
    </source>
</evidence>
<evidence type="ECO:0000313" key="5">
    <source>
        <dbReference type="Proteomes" id="UP000031971"/>
    </source>
</evidence>
<protein>
    <submittedName>
        <fullName evidence="4">4'-phosphopantetheinyl transferase</fullName>
    </submittedName>
</protein>
<name>A0A0C2YXP5_PARME</name>
<feature type="domain" description="4'-phosphopantetheinyl transferase" evidence="3">
    <location>
        <begin position="73"/>
        <end position="164"/>
    </location>
</feature>
<dbReference type="Proteomes" id="UP000031971">
    <property type="component" value="Unassembled WGS sequence"/>
</dbReference>
<dbReference type="AlphaFoldDB" id="A0A0C2YXP5"/>
<evidence type="ECO:0000259" key="3">
    <source>
        <dbReference type="Pfam" id="PF01648"/>
    </source>
</evidence>
<dbReference type="SUPFAM" id="SSF56214">
    <property type="entry name" value="4'-phosphopantetheinyl transferase"/>
    <property type="match status" value="2"/>
</dbReference>
<comment type="similarity">
    <text evidence="1">Belongs to the P-Pant transferase superfamily. Gsp/Sfp/HetI/AcpT family.</text>
</comment>
<evidence type="ECO:0000256" key="2">
    <source>
        <dbReference type="ARBA" id="ARBA00022679"/>
    </source>
</evidence>
<dbReference type="InterPro" id="IPR050559">
    <property type="entry name" value="P-Pant_transferase_sf"/>
</dbReference>
<proteinExistence type="inferred from homology"/>
<dbReference type="GO" id="GO:0000287">
    <property type="term" value="F:magnesium ion binding"/>
    <property type="evidence" value="ECO:0007669"/>
    <property type="project" value="InterPro"/>
</dbReference>
<dbReference type="RefSeq" id="WP_009869778.1">
    <property type="nucleotide sequence ID" value="NZ_JXSL01000020.1"/>
</dbReference>
<accession>A0A0C2YXP5</accession>
<dbReference type="GO" id="GO:0008897">
    <property type="term" value="F:holo-[acyl-carrier-protein] synthase activity"/>
    <property type="evidence" value="ECO:0007669"/>
    <property type="project" value="InterPro"/>
</dbReference>